<name>A0A4C1UKL7_EUMVA</name>
<keyword evidence="2" id="KW-1185">Reference proteome</keyword>
<dbReference type="EMBL" id="BGZK01000180">
    <property type="protein sequence ID" value="GBP26434.1"/>
    <property type="molecule type" value="Genomic_DNA"/>
</dbReference>
<protein>
    <submittedName>
        <fullName evidence="1">Uncharacterized protein</fullName>
    </submittedName>
</protein>
<dbReference type="Proteomes" id="UP000299102">
    <property type="component" value="Unassembled WGS sequence"/>
</dbReference>
<dbReference type="OrthoDB" id="411823at2759"/>
<dbReference type="Gene3D" id="3.30.420.10">
    <property type="entry name" value="Ribonuclease H-like superfamily/Ribonuclease H"/>
    <property type="match status" value="1"/>
</dbReference>
<organism evidence="1 2">
    <name type="scientific">Eumeta variegata</name>
    <name type="common">Bagworm moth</name>
    <name type="synonym">Eumeta japonica</name>
    <dbReference type="NCBI Taxonomy" id="151549"/>
    <lineage>
        <taxon>Eukaryota</taxon>
        <taxon>Metazoa</taxon>
        <taxon>Ecdysozoa</taxon>
        <taxon>Arthropoda</taxon>
        <taxon>Hexapoda</taxon>
        <taxon>Insecta</taxon>
        <taxon>Pterygota</taxon>
        <taxon>Neoptera</taxon>
        <taxon>Endopterygota</taxon>
        <taxon>Lepidoptera</taxon>
        <taxon>Glossata</taxon>
        <taxon>Ditrysia</taxon>
        <taxon>Tineoidea</taxon>
        <taxon>Psychidae</taxon>
        <taxon>Oiketicinae</taxon>
        <taxon>Eumeta</taxon>
    </lineage>
</organism>
<comment type="caution">
    <text evidence="1">The sequence shown here is derived from an EMBL/GenBank/DDBJ whole genome shotgun (WGS) entry which is preliminary data.</text>
</comment>
<dbReference type="GO" id="GO:0003676">
    <property type="term" value="F:nucleic acid binding"/>
    <property type="evidence" value="ECO:0007669"/>
    <property type="project" value="InterPro"/>
</dbReference>
<dbReference type="InterPro" id="IPR036397">
    <property type="entry name" value="RNaseH_sf"/>
</dbReference>
<reference evidence="1 2" key="1">
    <citation type="journal article" date="2019" name="Commun. Biol.">
        <title>The bagworm genome reveals a unique fibroin gene that provides high tensile strength.</title>
        <authorList>
            <person name="Kono N."/>
            <person name="Nakamura H."/>
            <person name="Ohtoshi R."/>
            <person name="Tomita M."/>
            <person name="Numata K."/>
            <person name="Arakawa K."/>
        </authorList>
    </citation>
    <scope>NUCLEOTIDE SEQUENCE [LARGE SCALE GENOMIC DNA]</scope>
</reference>
<gene>
    <name evidence="1" type="ORF">EVAR_75566_1</name>
</gene>
<sequence length="217" mass="25473">MNRKKMSYVEQSHPSTLQRVTYEPLEDADLDFVQKDCWPTCVHRWQQNRGQSPSCTVFRSELYALHKPMLLIKSRTEPKVLSDSQPYLDLLMDSKAEHALAKSIRENIWEIRAEDREIQLFWLKAHIADYDKVPLSYVKKRIRYKSVLKWQDRHQSSSTGEVTRRFLPSVEETSCAVKISRLTPHTDARFRTFLARHNQRQENGAGGQQAESSQRKL</sequence>
<accession>A0A4C1UKL7</accession>
<proteinExistence type="predicted"/>
<dbReference type="AlphaFoldDB" id="A0A4C1UKL7"/>
<evidence type="ECO:0000313" key="2">
    <source>
        <dbReference type="Proteomes" id="UP000299102"/>
    </source>
</evidence>
<evidence type="ECO:0000313" key="1">
    <source>
        <dbReference type="EMBL" id="GBP26434.1"/>
    </source>
</evidence>